<dbReference type="EMBL" id="LAZR01029322">
    <property type="protein sequence ID" value="KKL59922.1"/>
    <property type="molecule type" value="Genomic_DNA"/>
</dbReference>
<dbReference type="AlphaFoldDB" id="A0A0F9G9M7"/>
<name>A0A0F9G9M7_9ZZZZ</name>
<protein>
    <submittedName>
        <fullName evidence="1">Uncharacterized protein</fullName>
    </submittedName>
</protein>
<organism evidence="1">
    <name type="scientific">marine sediment metagenome</name>
    <dbReference type="NCBI Taxonomy" id="412755"/>
    <lineage>
        <taxon>unclassified sequences</taxon>
        <taxon>metagenomes</taxon>
        <taxon>ecological metagenomes</taxon>
    </lineage>
</organism>
<accession>A0A0F9G9M7</accession>
<evidence type="ECO:0000313" key="1">
    <source>
        <dbReference type="EMBL" id="KKL59922.1"/>
    </source>
</evidence>
<gene>
    <name evidence="1" type="ORF">LCGC14_2210430</name>
</gene>
<comment type="caution">
    <text evidence="1">The sequence shown here is derived from an EMBL/GenBank/DDBJ whole genome shotgun (WGS) entry which is preliminary data.</text>
</comment>
<reference evidence="1" key="1">
    <citation type="journal article" date="2015" name="Nature">
        <title>Complex archaea that bridge the gap between prokaryotes and eukaryotes.</title>
        <authorList>
            <person name="Spang A."/>
            <person name="Saw J.H."/>
            <person name="Jorgensen S.L."/>
            <person name="Zaremba-Niedzwiedzka K."/>
            <person name="Martijn J."/>
            <person name="Lind A.E."/>
            <person name="van Eijk R."/>
            <person name="Schleper C."/>
            <person name="Guy L."/>
            <person name="Ettema T.J."/>
        </authorList>
    </citation>
    <scope>NUCLEOTIDE SEQUENCE</scope>
</reference>
<sequence length="21" mass="2443">MNWGRELRLAVEMVSVRIVAL</sequence>
<feature type="non-terminal residue" evidence="1">
    <location>
        <position position="21"/>
    </location>
</feature>
<proteinExistence type="predicted"/>